<keyword evidence="4" id="KW-0443">Lipid metabolism</keyword>
<proteinExistence type="predicted"/>
<dbReference type="EMBL" id="MAAO01000006">
    <property type="protein sequence ID" value="OUR97207.1"/>
    <property type="molecule type" value="Genomic_DNA"/>
</dbReference>
<feature type="domain" description="Diphosphomevalonate decarboxylase-like N-terminal" evidence="7">
    <location>
        <begin position="25"/>
        <end position="185"/>
    </location>
</feature>
<dbReference type="SUPFAM" id="SSF55060">
    <property type="entry name" value="GHMP Kinase, C-terminal domain"/>
    <property type="match status" value="1"/>
</dbReference>
<dbReference type="InterPro" id="IPR041431">
    <property type="entry name" value="Mvd1_C"/>
</dbReference>
<dbReference type="PANTHER" id="PTHR10977:SF3">
    <property type="entry name" value="DIPHOSPHOMEVALONATE DECARBOXYLASE"/>
    <property type="match status" value="1"/>
</dbReference>
<evidence type="ECO:0000256" key="3">
    <source>
        <dbReference type="ARBA" id="ARBA00022840"/>
    </source>
</evidence>
<evidence type="ECO:0000256" key="5">
    <source>
        <dbReference type="ARBA" id="ARBA00023239"/>
    </source>
</evidence>
<name>A0A1Y5F8D7_9BACT</name>
<evidence type="ECO:0000313" key="8">
    <source>
        <dbReference type="EMBL" id="OUR97207.1"/>
    </source>
</evidence>
<sequence>MNSYIKKYKLKDIVEESGRISWVSPSNIALIKYWGKHGNQLPSNPSISFTLNDSKTTMDFSWSKKSTVDDSIVLDFYFENKKNEPFAQKILTFLERNIELFPFFKTLSLEIESTNSFPHSAGIASSASSMSALALGLCTVENEAYDLGMSESEINDKASFVARLASGSACRSVYGKVVSWGHSEHELINSTNETSSIVLELDEIFSTYRDSILIVDSAVKPVSSRAGHALMNNHPFKDVRFKNAKEQMMKLVDSMIKGDLESFCKIVETEALELHGLMMNSDPSFILMKPATLSIIERIRSFRDSSKLPICFTLDAGPNVHLLYPDNIKEEVMSFIKSDLLPFTQNDLVIHDFVGSGPERYL</sequence>
<dbReference type="PANTHER" id="PTHR10977">
    <property type="entry name" value="DIPHOSPHOMEVALONATE DECARBOXYLASE"/>
    <property type="match status" value="1"/>
</dbReference>
<keyword evidence="1" id="KW-0444">Lipid biosynthesis</keyword>
<dbReference type="Pfam" id="PF22700">
    <property type="entry name" value="MVD-like_N"/>
    <property type="match status" value="1"/>
</dbReference>
<dbReference type="Proteomes" id="UP000196531">
    <property type="component" value="Unassembled WGS sequence"/>
</dbReference>
<evidence type="ECO:0000313" key="9">
    <source>
        <dbReference type="Proteomes" id="UP000196531"/>
    </source>
</evidence>
<reference evidence="9" key="1">
    <citation type="journal article" date="2017" name="Proc. Natl. Acad. Sci. U.S.A.">
        <title>Simulation of Deepwater Horizon oil plume reveals substrate specialization within a complex community of hydrocarbon-degraders.</title>
        <authorList>
            <person name="Hu P."/>
            <person name="Dubinsky E.A."/>
            <person name="Probst A.J."/>
            <person name="Wang J."/>
            <person name="Sieber C.M.K."/>
            <person name="Tom L.M."/>
            <person name="Gardinali P."/>
            <person name="Banfield J.F."/>
            <person name="Atlas R.M."/>
            <person name="Andersen G.L."/>
        </authorList>
    </citation>
    <scope>NUCLEOTIDE SEQUENCE [LARGE SCALE GENOMIC DNA]</scope>
</reference>
<dbReference type="SUPFAM" id="SSF54211">
    <property type="entry name" value="Ribosomal protein S5 domain 2-like"/>
    <property type="match status" value="1"/>
</dbReference>
<comment type="caution">
    <text evidence="8">The sequence shown here is derived from an EMBL/GenBank/DDBJ whole genome shotgun (WGS) entry which is preliminary data.</text>
</comment>
<keyword evidence="2" id="KW-0547">Nucleotide-binding</keyword>
<protein>
    <submittedName>
        <fullName evidence="8">Uncharacterized protein</fullName>
    </submittedName>
</protein>
<accession>A0A1Y5F8D7</accession>
<evidence type="ECO:0000256" key="1">
    <source>
        <dbReference type="ARBA" id="ARBA00022516"/>
    </source>
</evidence>
<dbReference type="Pfam" id="PF18376">
    <property type="entry name" value="MDD_C"/>
    <property type="match status" value="1"/>
</dbReference>
<feature type="domain" description="Mvd1 C-terminal" evidence="6">
    <location>
        <begin position="212"/>
        <end position="346"/>
    </location>
</feature>
<dbReference type="GO" id="GO:0005524">
    <property type="term" value="F:ATP binding"/>
    <property type="evidence" value="ECO:0007669"/>
    <property type="project" value="UniProtKB-KW"/>
</dbReference>
<dbReference type="PIRSF" id="PIRSF015950">
    <property type="entry name" value="Mev_P_decrbx"/>
    <property type="match status" value="1"/>
</dbReference>
<evidence type="ECO:0000256" key="4">
    <source>
        <dbReference type="ARBA" id="ARBA00023098"/>
    </source>
</evidence>
<dbReference type="Gene3D" id="3.30.230.10">
    <property type="match status" value="1"/>
</dbReference>
<dbReference type="GO" id="GO:0016831">
    <property type="term" value="F:carboxy-lyase activity"/>
    <property type="evidence" value="ECO:0007669"/>
    <property type="project" value="InterPro"/>
</dbReference>
<evidence type="ECO:0000259" key="7">
    <source>
        <dbReference type="Pfam" id="PF22700"/>
    </source>
</evidence>
<dbReference type="GO" id="GO:0008299">
    <property type="term" value="P:isoprenoid biosynthetic process"/>
    <property type="evidence" value="ECO:0007669"/>
    <property type="project" value="InterPro"/>
</dbReference>
<evidence type="ECO:0000256" key="2">
    <source>
        <dbReference type="ARBA" id="ARBA00022741"/>
    </source>
</evidence>
<dbReference type="InterPro" id="IPR020568">
    <property type="entry name" value="Ribosomal_Su5_D2-typ_SF"/>
</dbReference>
<organism evidence="8 9">
    <name type="scientific">Halobacteriovorax marinus</name>
    <dbReference type="NCBI Taxonomy" id="97084"/>
    <lineage>
        <taxon>Bacteria</taxon>
        <taxon>Pseudomonadati</taxon>
        <taxon>Bdellovibrionota</taxon>
        <taxon>Bacteriovoracia</taxon>
        <taxon>Bacteriovoracales</taxon>
        <taxon>Halobacteriovoraceae</taxon>
        <taxon>Halobacteriovorax</taxon>
    </lineage>
</organism>
<keyword evidence="5" id="KW-0456">Lyase</keyword>
<dbReference type="InterPro" id="IPR036554">
    <property type="entry name" value="GHMP_kinase_C_sf"/>
</dbReference>
<dbReference type="Gene3D" id="3.30.70.890">
    <property type="entry name" value="GHMP kinase, C-terminal domain"/>
    <property type="match status" value="1"/>
</dbReference>
<evidence type="ECO:0000259" key="6">
    <source>
        <dbReference type="Pfam" id="PF18376"/>
    </source>
</evidence>
<dbReference type="InterPro" id="IPR053859">
    <property type="entry name" value="MVD-like_N"/>
</dbReference>
<dbReference type="AlphaFoldDB" id="A0A1Y5F8D7"/>
<gene>
    <name evidence="8" type="ORF">A9Q84_12845</name>
</gene>
<dbReference type="InterPro" id="IPR005935">
    <property type="entry name" value="Mev_decarb"/>
</dbReference>
<keyword evidence="3" id="KW-0067">ATP-binding</keyword>
<dbReference type="InterPro" id="IPR014721">
    <property type="entry name" value="Ribsml_uS5_D2-typ_fold_subgr"/>
</dbReference>